<protein>
    <submittedName>
        <fullName evidence="6">Lysine-arginine-ornithine-binding periplasmic protein</fullName>
    </submittedName>
</protein>
<dbReference type="PANTHER" id="PTHR35936">
    <property type="entry name" value="MEMBRANE-BOUND LYTIC MUREIN TRANSGLYCOSYLASE F"/>
    <property type="match status" value="1"/>
</dbReference>
<keyword evidence="3" id="KW-0732">Signal</keyword>
<sequence length="297" mass="32760">MAYRSGGTILLWTWTGIRHTIAVLGLLVLPPTAGYAADPATAPDIARILARGTLVVAAYKSDMPPFFYVDAAGKPGGIDVELATDIAQRLGVKLNYARMADNFDDLPHLVASRKADVAISYLSRTLRRAALVRFTQPYARLRQTLMVNRTKTAPLFRGGERVEMLNDASVQVGVEDGSSYVDFATERLPRAQVKPFPSNEDAIAALLAGQLHAVMVDEGFSYSLTRVQAGVPRYRVRDDWALYVKIVPLTGARDPIAMAVHRDDPNWLAWLDTYIADRQEDGSLDRLLDRHLGGPRK</sequence>
<dbReference type="PANTHER" id="PTHR35936:SF19">
    <property type="entry name" value="AMINO-ACID-BINDING PROTEIN YXEM-RELATED"/>
    <property type="match status" value="1"/>
</dbReference>
<dbReference type="HOGENOM" id="CLU_019602_18_4_5"/>
<dbReference type="AlphaFoldDB" id="V6F031"/>
<proteinExistence type="inferred from homology"/>
<dbReference type="InterPro" id="IPR001638">
    <property type="entry name" value="Solute-binding_3/MltF_N"/>
</dbReference>
<dbReference type="PROSITE" id="PS01039">
    <property type="entry name" value="SBP_BACTERIAL_3"/>
    <property type="match status" value="1"/>
</dbReference>
<dbReference type="Gene3D" id="3.40.190.10">
    <property type="entry name" value="Periplasmic binding protein-like II"/>
    <property type="match status" value="2"/>
</dbReference>
<reference evidence="6 7" key="1">
    <citation type="journal article" date="2014" name="Genome Announc.">
        <title>Complete genome sequence of Magnetospirillum gryphiswaldense MSR-1.</title>
        <authorList>
            <person name="Wang X."/>
            <person name="Wang Q."/>
            <person name="Zhang W."/>
            <person name="Wang Y."/>
            <person name="Li L."/>
            <person name="Wen T."/>
            <person name="Zhang T."/>
            <person name="Zhang Y."/>
            <person name="Xu J."/>
            <person name="Hu J."/>
            <person name="Li S."/>
            <person name="Liu L."/>
            <person name="Liu J."/>
            <person name="Jiang W."/>
            <person name="Tian J."/>
            <person name="Li Y."/>
            <person name="Schuler D."/>
            <person name="Wang L."/>
            <person name="Li J."/>
        </authorList>
    </citation>
    <scope>NUCLEOTIDE SEQUENCE [LARGE SCALE GENOMIC DNA]</scope>
    <source>
        <strain evidence="7">DSM 6361 / JCM 21280 / NBRC 15271 / MSR-1</strain>
    </source>
</reference>
<dbReference type="CDD" id="cd13530">
    <property type="entry name" value="PBP2_peptides_like"/>
    <property type="match status" value="1"/>
</dbReference>
<evidence type="ECO:0000259" key="5">
    <source>
        <dbReference type="SMART" id="SM00062"/>
    </source>
</evidence>
<dbReference type="InterPro" id="IPR018313">
    <property type="entry name" value="SBP_3_CS"/>
</dbReference>
<evidence type="ECO:0000256" key="3">
    <source>
        <dbReference type="ARBA" id="ARBA00022729"/>
    </source>
</evidence>
<dbReference type="SUPFAM" id="SSF53850">
    <property type="entry name" value="Periplasmic binding protein-like II"/>
    <property type="match status" value="1"/>
</dbReference>
<dbReference type="Pfam" id="PF00497">
    <property type="entry name" value="SBP_bac_3"/>
    <property type="match status" value="1"/>
</dbReference>
<organism evidence="6 7">
    <name type="scientific">Magnetospirillum gryphiswaldense (strain DSM 6361 / JCM 21280 / NBRC 15271 / MSR-1)</name>
    <dbReference type="NCBI Taxonomy" id="431944"/>
    <lineage>
        <taxon>Bacteria</taxon>
        <taxon>Pseudomonadati</taxon>
        <taxon>Pseudomonadota</taxon>
        <taxon>Alphaproteobacteria</taxon>
        <taxon>Rhodospirillales</taxon>
        <taxon>Rhodospirillaceae</taxon>
        <taxon>Magnetospirillum</taxon>
    </lineage>
</organism>
<evidence type="ECO:0000313" key="7">
    <source>
        <dbReference type="Proteomes" id="UP000018922"/>
    </source>
</evidence>
<dbReference type="SMART" id="SM00062">
    <property type="entry name" value="PBPb"/>
    <property type="match status" value="1"/>
</dbReference>
<dbReference type="GO" id="GO:0030313">
    <property type="term" value="C:cell envelope"/>
    <property type="evidence" value="ECO:0007669"/>
    <property type="project" value="UniProtKB-SubCell"/>
</dbReference>
<evidence type="ECO:0000256" key="4">
    <source>
        <dbReference type="RuleBase" id="RU003744"/>
    </source>
</evidence>
<dbReference type="KEGG" id="mgy:MGMSRv2__1635"/>
<evidence type="ECO:0000313" key="6">
    <source>
        <dbReference type="EMBL" id="CDK98850.1"/>
    </source>
</evidence>
<evidence type="ECO:0000256" key="1">
    <source>
        <dbReference type="ARBA" id="ARBA00004196"/>
    </source>
</evidence>
<dbReference type="Proteomes" id="UP000018922">
    <property type="component" value="Chromosome I"/>
</dbReference>
<accession>V6F031</accession>
<feature type="domain" description="Solute-binding protein family 3/N-terminal" evidence="5">
    <location>
        <begin position="53"/>
        <end position="295"/>
    </location>
</feature>
<gene>
    <name evidence="6" type="ordered locus">MGMSRv2__1635</name>
</gene>
<dbReference type="STRING" id="1430440.MGMSRv2__1635"/>
<dbReference type="EMBL" id="HG794546">
    <property type="protein sequence ID" value="CDK98850.1"/>
    <property type="molecule type" value="Genomic_DNA"/>
</dbReference>
<comment type="similarity">
    <text evidence="2 4">Belongs to the bacterial solute-binding protein 3 family.</text>
</comment>
<name>V6F031_MAGGM</name>
<comment type="subcellular location">
    <subcellularLocation>
        <location evidence="1">Cell envelope</location>
    </subcellularLocation>
</comment>
<keyword evidence="7" id="KW-1185">Reference proteome</keyword>
<dbReference type="eggNOG" id="COG0834">
    <property type="taxonomic scope" value="Bacteria"/>
</dbReference>
<evidence type="ECO:0000256" key="2">
    <source>
        <dbReference type="ARBA" id="ARBA00010333"/>
    </source>
</evidence>